<keyword evidence="1" id="KW-0614">Plasmid</keyword>
<evidence type="ECO:0000313" key="1">
    <source>
        <dbReference type="EMBL" id="BBM55975.1"/>
    </source>
</evidence>
<proteinExistence type="predicted"/>
<accession>A0A510L1G9</accession>
<name>A0A510L1G9_9FUSO</name>
<reference evidence="1 2" key="1">
    <citation type="submission" date="2019-07" db="EMBL/GenBank/DDBJ databases">
        <title>Complete Genome Sequence of Leptotrichia wadei Strain JMUB3936.</title>
        <authorList>
            <person name="Watanabe S."/>
            <person name="Cui L."/>
        </authorList>
    </citation>
    <scope>NUCLEOTIDE SEQUENCE [LARGE SCALE GENOMIC DNA]</scope>
    <source>
        <strain evidence="1 2">JMUB3936</strain>
        <plasmid evidence="2">pjmub3934p1 dna</plasmid>
    </source>
</reference>
<protein>
    <submittedName>
        <fullName evidence="1">Uncharacterized protein</fullName>
    </submittedName>
</protein>
<geneLocation type="plasmid" evidence="2">
    <name>pjmub3934p1 dna</name>
</geneLocation>
<evidence type="ECO:0000313" key="2">
    <source>
        <dbReference type="Proteomes" id="UP000321944"/>
    </source>
</evidence>
<dbReference type="Proteomes" id="UP000321944">
    <property type="component" value="Plasmid pJMUB3934p1"/>
</dbReference>
<dbReference type="EMBL" id="AP019842">
    <property type="protein sequence ID" value="BBM55975.1"/>
    <property type="molecule type" value="Genomic_DNA"/>
</dbReference>
<sequence>MAARYFKEGVARIINGSFDVAAMTNKIGTEASTRYKSMIERIKVLQIVL</sequence>
<dbReference type="AlphaFoldDB" id="A0A510L1G9"/>
<organism evidence="1 2">
    <name type="scientific">Leptotrichia wadei</name>
    <dbReference type="NCBI Taxonomy" id="157687"/>
    <lineage>
        <taxon>Bacteria</taxon>
        <taxon>Fusobacteriati</taxon>
        <taxon>Fusobacteriota</taxon>
        <taxon>Fusobacteriia</taxon>
        <taxon>Fusobacteriales</taxon>
        <taxon>Leptotrichiaceae</taxon>
        <taxon>Leptotrichia</taxon>
    </lineage>
</organism>
<gene>
    <name evidence="1" type="ORF">JMUB3936_p1047</name>
</gene>